<dbReference type="Gene3D" id="3.90.1150.10">
    <property type="entry name" value="Aspartate Aminotransferase, domain 1"/>
    <property type="match status" value="1"/>
</dbReference>
<dbReference type="Gene3D" id="3.40.640.10">
    <property type="entry name" value="Type I PLP-dependent aspartate aminotransferase-like (Major domain)"/>
    <property type="match status" value="1"/>
</dbReference>
<keyword evidence="7" id="KW-0963">Cytoplasm</keyword>
<evidence type="ECO:0000313" key="9">
    <source>
        <dbReference type="Proteomes" id="UP001597375"/>
    </source>
</evidence>
<protein>
    <recommendedName>
        <fullName evidence="7">Glutamate-1-semialdehyde 2,1-aminomutase</fullName>
        <shortName evidence="7">GSA</shortName>
        <ecNumber evidence="7">5.4.3.8</ecNumber>
    </recommendedName>
    <alternativeName>
        <fullName evidence="7">Glutamate-1-semialdehyde aminotransferase</fullName>
        <shortName evidence="7">GSA-AT</shortName>
    </alternativeName>
</protein>
<dbReference type="PANTHER" id="PTHR43713:SF3">
    <property type="entry name" value="GLUTAMATE-1-SEMIALDEHYDE 2,1-AMINOMUTASE 1, CHLOROPLASTIC-RELATED"/>
    <property type="match status" value="1"/>
</dbReference>
<reference evidence="9" key="1">
    <citation type="journal article" date="2019" name="Int. J. Syst. Evol. Microbiol.">
        <title>The Global Catalogue of Microorganisms (GCM) 10K type strain sequencing project: providing services to taxonomists for standard genome sequencing and annotation.</title>
        <authorList>
            <consortium name="The Broad Institute Genomics Platform"/>
            <consortium name="The Broad Institute Genome Sequencing Center for Infectious Disease"/>
            <person name="Wu L."/>
            <person name="Ma J."/>
        </authorList>
    </citation>
    <scope>NUCLEOTIDE SEQUENCE [LARGE SCALE GENOMIC DNA]</scope>
    <source>
        <strain evidence="9">CGMCC 4.7106</strain>
    </source>
</reference>
<dbReference type="InterPro" id="IPR049704">
    <property type="entry name" value="Aminotrans_3_PPA_site"/>
</dbReference>
<dbReference type="Proteomes" id="UP001597375">
    <property type="component" value="Unassembled WGS sequence"/>
</dbReference>
<dbReference type="InterPro" id="IPR015421">
    <property type="entry name" value="PyrdxlP-dep_Trfase_major"/>
</dbReference>
<dbReference type="Pfam" id="PF00202">
    <property type="entry name" value="Aminotran_3"/>
    <property type="match status" value="1"/>
</dbReference>
<evidence type="ECO:0000256" key="2">
    <source>
        <dbReference type="ARBA" id="ARBA00004819"/>
    </source>
</evidence>
<dbReference type="InterPro" id="IPR005814">
    <property type="entry name" value="Aminotrans_3"/>
</dbReference>
<dbReference type="CDD" id="cd00610">
    <property type="entry name" value="OAT_like"/>
    <property type="match status" value="1"/>
</dbReference>
<dbReference type="NCBIfam" id="TIGR00713">
    <property type="entry name" value="hemL"/>
    <property type="match status" value="1"/>
</dbReference>
<gene>
    <name evidence="7 8" type="primary">hemL</name>
    <name evidence="8" type="ORF">ACFSSA_12905</name>
</gene>
<comment type="caution">
    <text evidence="8">The sequence shown here is derived from an EMBL/GenBank/DDBJ whole genome shotgun (WGS) entry which is preliminary data.</text>
</comment>
<name>A0ABW5DDX3_9BACT</name>
<evidence type="ECO:0000256" key="3">
    <source>
        <dbReference type="ARBA" id="ARBA00008981"/>
    </source>
</evidence>
<dbReference type="InterPro" id="IPR004639">
    <property type="entry name" value="4pyrrol_synth_GluAld_NH2Trfase"/>
</dbReference>
<evidence type="ECO:0000256" key="5">
    <source>
        <dbReference type="ARBA" id="ARBA00023235"/>
    </source>
</evidence>
<keyword evidence="4 7" id="KW-0663">Pyridoxal phosphate</keyword>
<organism evidence="8 9">
    <name type="scientific">Luteolibacter algae</name>
    <dbReference type="NCBI Taxonomy" id="454151"/>
    <lineage>
        <taxon>Bacteria</taxon>
        <taxon>Pseudomonadati</taxon>
        <taxon>Verrucomicrobiota</taxon>
        <taxon>Verrucomicrobiia</taxon>
        <taxon>Verrucomicrobiales</taxon>
        <taxon>Verrucomicrobiaceae</taxon>
        <taxon>Luteolibacter</taxon>
    </lineage>
</organism>
<dbReference type="PANTHER" id="PTHR43713">
    <property type="entry name" value="GLUTAMATE-1-SEMIALDEHYDE 2,1-AMINOMUTASE"/>
    <property type="match status" value="1"/>
</dbReference>
<dbReference type="InterPro" id="IPR015424">
    <property type="entry name" value="PyrdxlP-dep_Trfase"/>
</dbReference>
<comment type="pathway">
    <text evidence="2">Porphyrin-containing compound metabolism; protoporphyrin-IX biosynthesis; 5-aminolevulinate from L-glutamyl-tRNA(Glu): step 2/2.</text>
</comment>
<comment type="similarity">
    <text evidence="3 7">Belongs to the class-III pyridoxal-phosphate-dependent aminotransferase family. HemL subfamily.</text>
</comment>
<keyword evidence="5 7" id="KW-0413">Isomerase</keyword>
<evidence type="ECO:0000256" key="7">
    <source>
        <dbReference type="HAMAP-Rule" id="MF_00375"/>
    </source>
</evidence>
<dbReference type="PROSITE" id="PS00600">
    <property type="entry name" value="AA_TRANSFER_CLASS_3"/>
    <property type="match status" value="1"/>
</dbReference>
<keyword evidence="6 7" id="KW-0627">Porphyrin biosynthesis</keyword>
<comment type="catalytic activity">
    <reaction evidence="7">
        <text>(S)-4-amino-5-oxopentanoate = 5-aminolevulinate</text>
        <dbReference type="Rhea" id="RHEA:14265"/>
        <dbReference type="ChEBI" id="CHEBI:57501"/>
        <dbReference type="ChEBI" id="CHEBI:356416"/>
        <dbReference type="EC" id="5.4.3.8"/>
    </reaction>
</comment>
<sequence>MTTLSSKLFAVAKQHIPGGVNSPVRAFKNVDGEPFFVRRAKGSRITDIDGKTYIDYIGSWGPNILGHAPVEISNTIHQVAKDGISFGIPNPFEVDMAKTICEWVPSVEKVRMTSSGTEATMSAIRLARGFTKRDYIVKFDGCYHGHSDSLLVAAGSGALTNGEPDSAGVPKAFAEKTIVLPYNDPETLTKLFEEKGESIAAIIVESYPANAGLVFPKAGYLELLSSITKKYGALLIFDEVMTGFRLGKAGVQGLENLTPDLSCFGKVIGGGLPVGAFGGRADVMDMLAPLGPVYQAGTLSGNPLAMAAGLAQLRQLTKGVNGSTSGPNGFDRLETLGQHFETGLRALMEKKGIPHRINRVGSMFCLFFTDREIVNVDDVMKQDMELFRKFFWACLDKGVYIAPSPYETGFLSLAHSEADLDETLTVFEDALSEI</sequence>
<evidence type="ECO:0000256" key="1">
    <source>
        <dbReference type="ARBA" id="ARBA00001933"/>
    </source>
</evidence>
<feature type="modified residue" description="N6-(pyridoxal phosphate)lysine" evidence="7">
    <location>
        <position position="266"/>
    </location>
</feature>
<comment type="subcellular location">
    <subcellularLocation>
        <location evidence="7">Cytoplasm</location>
    </subcellularLocation>
</comment>
<evidence type="ECO:0000313" key="8">
    <source>
        <dbReference type="EMBL" id="MFD2257575.1"/>
    </source>
</evidence>
<comment type="subunit">
    <text evidence="7">Homodimer.</text>
</comment>
<comment type="cofactor">
    <cofactor evidence="1 7">
        <name>pyridoxal 5'-phosphate</name>
        <dbReference type="ChEBI" id="CHEBI:597326"/>
    </cofactor>
</comment>
<evidence type="ECO:0000256" key="4">
    <source>
        <dbReference type="ARBA" id="ARBA00022898"/>
    </source>
</evidence>
<dbReference type="EC" id="5.4.3.8" evidence="7"/>
<evidence type="ECO:0000256" key="6">
    <source>
        <dbReference type="ARBA" id="ARBA00023244"/>
    </source>
</evidence>
<dbReference type="NCBIfam" id="NF000818">
    <property type="entry name" value="PRK00062.1"/>
    <property type="match status" value="1"/>
</dbReference>
<dbReference type="SUPFAM" id="SSF53383">
    <property type="entry name" value="PLP-dependent transferases"/>
    <property type="match status" value="1"/>
</dbReference>
<accession>A0ABW5DDX3</accession>
<dbReference type="RefSeq" id="WP_386820892.1">
    <property type="nucleotide sequence ID" value="NZ_JBHUIT010000031.1"/>
</dbReference>
<keyword evidence="9" id="KW-1185">Reference proteome</keyword>
<dbReference type="InterPro" id="IPR015422">
    <property type="entry name" value="PyrdxlP-dep_Trfase_small"/>
</dbReference>
<dbReference type="EMBL" id="JBHUIT010000031">
    <property type="protein sequence ID" value="MFD2257575.1"/>
    <property type="molecule type" value="Genomic_DNA"/>
</dbReference>
<proteinExistence type="inferred from homology"/>
<dbReference type="HAMAP" id="MF_00375">
    <property type="entry name" value="HemL_aminotrans_3"/>
    <property type="match status" value="1"/>
</dbReference>
<dbReference type="GO" id="GO:0042286">
    <property type="term" value="F:glutamate-1-semialdehyde 2,1-aminomutase activity"/>
    <property type="evidence" value="ECO:0007669"/>
    <property type="project" value="UniProtKB-EC"/>
</dbReference>